<dbReference type="OrthoDB" id="9797508at2"/>
<proteinExistence type="inferred from homology"/>
<organism evidence="2 3">
    <name type="scientific">Luteimonas marina</name>
    <dbReference type="NCBI Taxonomy" id="488485"/>
    <lineage>
        <taxon>Bacteria</taxon>
        <taxon>Pseudomonadati</taxon>
        <taxon>Pseudomonadota</taxon>
        <taxon>Gammaproteobacteria</taxon>
        <taxon>Lysobacterales</taxon>
        <taxon>Lysobacteraceae</taxon>
        <taxon>Luteimonas</taxon>
    </lineage>
</organism>
<dbReference type="Gene3D" id="3.30.300.20">
    <property type="match status" value="1"/>
</dbReference>
<sequence length="142" mass="14271">MSIDKILYAATATATGGREGRAASSDGVLDVQLSTPRELGGAGGPGTNPEQLFAAGYSACFLGALKFVAGRQKVALPATTTVTGKVGIGQIPAGFGIEAELTIAAPGVPRDTLQSLVDAAHQVCPYSNATRGNIDVTLVVAD</sequence>
<dbReference type="InterPro" id="IPR036102">
    <property type="entry name" value="OsmC/Ohrsf"/>
</dbReference>
<dbReference type="EMBL" id="VOHK01000003">
    <property type="protein sequence ID" value="TWT21295.1"/>
    <property type="molecule type" value="Genomic_DNA"/>
</dbReference>
<name>A0A5C5U6Z4_9GAMM</name>
<evidence type="ECO:0000256" key="1">
    <source>
        <dbReference type="ARBA" id="ARBA00007378"/>
    </source>
</evidence>
<dbReference type="SUPFAM" id="SSF82784">
    <property type="entry name" value="OsmC-like"/>
    <property type="match status" value="1"/>
</dbReference>
<protein>
    <submittedName>
        <fullName evidence="2">Organic hydroperoxide resistance protein</fullName>
    </submittedName>
</protein>
<dbReference type="GO" id="GO:0006979">
    <property type="term" value="P:response to oxidative stress"/>
    <property type="evidence" value="ECO:0007669"/>
    <property type="project" value="InterPro"/>
</dbReference>
<dbReference type="InterPro" id="IPR019953">
    <property type="entry name" value="OHR"/>
</dbReference>
<dbReference type="PANTHER" id="PTHR33797:SF2">
    <property type="entry name" value="ORGANIC HYDROPEROXIDE RESISTANCE PROTEIN-LIKE"/>
    <property type="match status" value="1"/>
</dbReference>
<comment type="similarity">
    <text evidence="1">Belongs to the OsmC/Ohr family.</text>
</comment>
<accession>A0A5C5U6Z4</accession>
<keyword evidence="3" id="KW-1185">Reference proteome</keyword>
<dbReference type="Proteomes" id="UP000319980">
    <property type="component" value="Unassembled WGS sequence"/>
</dbReference>
<dbReference type="InterPro" id="IPR003718">
    <property type="entry name" value="OsmC/Ohr_fam"/>
</dbReference>
<dbReference type="Gene3D" id="2.20.25.10">
    <property type="match status" value="1"/>
</dbReference>
<reference evidence="2 3" key="1">
    <citation type="journal article" date="2008" name="Int. J. Syst. Evol. Microbiol.">
        <title>Luteimonas marina sp. nov., isolated from seawater.</title>
        <authorList>
            <person name="Baik K.S."/>
            <person name="Park S.C."/>
            <person name="Kim M.S."/>
            <person name="Kim E.M."/>
            <person name="Park C."/>
            <person name="Chun J."/>
            <person name="Seong C.N."/>
        </authorList>
    </citation>
    <scope>NUCLEOTIDE SEQUENCE [LARGE SCALE GENOMIC DNA]</scope>
    <source>
        <strain evidence="2 3">FR1330</strain>
    </source>
</reference>
<comment type="caution">
    <text evidence="2">The sequence shown here is derived from an EMBL/GenBank/DDBJ whole genome shotgun (WGS) entry which is preliminary data.</text>
</comment>
<dbReference type="Pfam" id="PF02566">
    <property type="entry name" value="OsmC"/>
    <property type="match status" value="1"/>
</dbReference>
<dbReference type="InterPro" id="IPR015946">
    <property type="entry name" value="KH_dom-like_a/b"/>
</dbReference>
<dbReference type="NCBIfam" id="TIGR03561">
    <property type="entry name" value="organ_hyd_perox"/>
    <property type="match status" value="1"/>
</dbReference>
<dbReference type="PANTHER" id="PTHR33797">
    <property type="entry name" value="ORGANIC HYDROPEROXIDE RESISTANCE PROTEIN-LIKE"/>
    <property type="match status" value="1"/>
</dbReference>
<dbReference type="RefSeq" id="WP_146386880.1">
    <property type="nucleotide sequence ID" value="NZ_VOHK01000003.1"/>
</dbReference>
<gene>
    <name evidence="2" type="ORF">FQY83_08035</name>
</gene>
<evidence type="ECO:0000313" key="3">
    <source>
        <dbReference type="Proteomes" id="UP000319980"/>
    </source>
</evidence>
<dbReference type="AlphaFoldDB" id="A0A5C5U6Z4"/>
<evidence type="ECO:0000313" key="2">
    <source>
        <dbReference type="EMBL" id="TWT21295.1"/>
    </source>
</evidence>